<protein>
    <submittedName>
        <fullName evidence="1">Uncharacterized protein</fullName>
    </submittedName>
</protein>
<dbReference type="GO" id="GO:0000724">
    <property type="term" value="P:double-strand break repair via homologous recombination"/>
    <property type="evidence" value="ECO:0007669"/>
    <property type="project" value="InterPro"/>
</dbReference>
<reference evidence="1 2" key="1">
    <citation type="submission" date="2024-01" db="EMBL/GenBank/DDBJ databases">
        <title>The genomes of 5 underutilized Papilionoideae crops provide insights into root nodulation and disease resistanc.</title>
        <authorList>
            <person name="Yuan L."/>
        </authorList>
    </citation>
    <scope>NUCLEOTIDE SEQUENCE [LARGE SCALE GENOMIC DNA]</scope>
    <source>
        <strain evidence="1">ZHUSHIDOU_FW_LH</strain>
        <tissue evidence="1">Leaf</tissue>
    </source>
</reference>
<dbReference type="Proteomes" id="UP001372338">
    <property type="component" value="Unassembled WGS sequence"/>
</dbReference>
<dbReference type="GO" id="GO:0006355">
    <property type="term" value="P:regulation of DNA-templated transcription"/>
    <property type="evidence" value="ECO:0007669"/>
    <property type="project" value="TreeGrafter"/>
</dbReference>
<dbReference type="EMBL" id="JAYWIO010000002">
    <property type="protein sequence ID" value="KAK7281541.1"/>
    <property type="molecule type" value="Genomic_DNA"/>
</dbReference>
<sequence>MEKLDMQIKGSTPQQHSVVVEDVILEYQKERRGSCLNDDSDSEGAKIYNMLEAAAEPEFLMADMSAEQLSSFAAYKAKLNVREGTPFMRLQVVGLTHKTRQDKPKEGIVIIWNPTEKQLVEGVAYAIAGLIPSGVELDILHLQTRGSSTKWLPLSSNAREQFK</sequence>
<dbReference type="InterPro" id="IPR015525">
    <property type="entry name" value="BRCA2"/>
</dbReference>
<dbReference type="PANTHER" id="PTHR11289">
    <property type="entry name" value="BREAST CANCER TYPE 2 SUSCEPTIBILITY PROTEIN BRCA2"/>
    <property type="match status" value="1"/>
</dbReference>
<proteinExistence type="predicted"/>
<keyword evidence="2" id="KW-1185">Reference proteome</keyword>
<evidence type="ECO:0000313" key="1">
    <source>
        <dbReference type="EMBL" id="KAK7281541.1"/>
    </source>
</evidence>
<name>A0AAN9FUW5_CROPI</name>
<organism evidence="1 2">
    <name type="scientific">Crotalaria pallida</name>
    <name type="common">Smooth rattlebox</name>
    <name type="synonym">Crotalaria striata</name>
    <dbReference type="NCBI Taxonomy" id="3830"/>
    <lineage>
        <taxon>Eukaryota</taxon>
        <taxon>Viridiplantae</taxon>
        <taxon>Streptophyta</taxon>
        <taxon>Embryophyta</taxon>
        <taxon>Tracheophyta</taxon>
        <taxon>Spermatophyta</taxon>
        <taxon>Magnoliopsida</taxon>
        <taxon>eudicotyledons</taxon>
        <taxon>Gunneridae</taxon>
        <taxon>Pentapetalae</taxon>
        <taxon>rosids</taxon>
        <taxon>fabids</taxon>
        <taxon>Fabales</taxon>
        <taxon>Fabaceae</taxon>
        <taxon>Papilionoideae</taxon>
        <taxon>50 kb inversion clade</taxon>
        <taxon>genistoids sensu lato</taxon>
        <taxon>core genistoids</taxon>
        <taxon>Crotalarieae</taxon>
        <taxon>Crotalaria</taxon>
    </lineage>
</organism>
<dbReference type="Gene3D" id="2.40.50.140">
    <property type="entry name" value="Nucleic acid-binding proteins"/>
    <property type="match status" value="1"/>
</dbReference>
<dbReference type="PANTHER" id="PTHR11289:SF0">
    <property type="entry name" value="BREAST CANCER TYPE 2 SUSCEPTIBILITY PROTEIN"/>
    <property type="match status" value="1"/>
</dbReference>
<dbReference type="AlphaFoldDB" id="A0AAN9FUW5"/>
<evidence type="ECO:0000313" key="2">
    <source>
        <dbReference type="Proteomes" id="UP001372338"/>
    </source>
</evidence>
<dbReference type="InterPro" id="IPR012340">
    <property type="entry name" value="NA-bd_OB-fold"/>
</dbReference>
<gene>
    <name evidence="1" type="ORF">RIF29_09632</name>
</gene>
<dbReference type="SUPFAM" id="SSF81878">
    <property type="entry name" value="BRCA2 tower domain"/>
    <property type="match status" value="1"/>
</dbReference>
<accession>A0AAN9FUW5</accession>
<comment type="caution">
    <text evidence="1">The sequence shown here is derived from an EMBL/GenBank/DDBJ whole genome shotgun (WGS) entry which is preliminary data.</text>
</comment>
<dbReference type="SUPFAM" id="SSF50249">
    <property type="entry name" value="Nucleic acid-binding proteins"/>
    <property type="match status" value="1"/>
</dbReference>